<dbReference type="HOGENOM" id="CLU_023342_2_1_9"/>
<keyword evidence="5" id="KW-1185">Reference proteome</keyword>
<evidence type="ECO:0000259" key="3">
    <source>
        <dbReference type="Pfam" id="PF01645"/>
    </source>
</evidence>
<evidence type="ECO:0000313" key="5">
    <source>
        <dbReference type="Proteomes" id="UP000009234"/>
    </source>
</evidence>
<comment type="similarity">
    <text evidence="1 2">Belongs to the glutamate synthase family.</text>
</comment>
<dbReference type="InterPro" id="IPR002932">
    <property type="entry name" value="Glu_synthdom"/>
</dbReference>
<sequence>MSERKMSLIKRLGAAGLLTFGGILATRKIVDYIADWITYPLIQDQHEKNLWMLATSIQRYDVNKLIQTELRAGTDSFIERPIGGPRTFNYLDKILFNIAQLHKLPTKRETNIDTGVTIGPQARKPLRLKIPLLVAGMAYGLALSEAYKIAFAKGSARAGTATNTGLGPWLEAERKAARHLILQFSRISWNRDEKYLKQSDAIEIQFGHGANAGTGKTLKAEHMSGLLRKRLGLRRGQDAVIHNRLEGVASQEDLKELIEYLRKVTGGVPVGVKIGAGKDLEEDLKIIVGAGADFVSVDGAEGGTHGSLPLLEDDFGVPTFIAAARAAKFWEKHHLRGKVSLLVGGGLSTPGDCLKMLALGADAVYLGTAVLFATTHTQVLKVVPFEPPTQLAWENGKYKNKFKVEEGAKSLARFLHATVYEMEEGVKALGKTSIREVSKEDLFAIDKEVAEIAGIQLGYHEPKRKVRKYYPKF</sequence>
<accession>F6DMD5</accession>
<reference evidence="4 5" key="2">
    <citation type="journal article" date="2012" name="Stand. Genomic Sci.">
        <title>Complete genome sequence of the sulfate-reducing firmicute Desulfotomaculum ruminis type strain (DL(T)).</title>
        <authorList>
            <person name="Spring S."/>
            <person name="Visser M."/>
            <person name="Lu M."/>
            <person name="Copeland A."/>
            <person name="Lapidus A."/>
            <person name="Lucas S."/>
            <person name="Cheng J.F."/>
            <person name="Han C."/>
            <person name="Tapia R."/>
            <person name="Goodwin L.A."/>
            <person name="Pitluck S."/>
            <person name="Ivanova N."/>
            <person name="Land M."/>
            <person name="Hauser L."/>
            <person name="Larimer F."/>
            <person name="Rohde M."/>
            <person name="Goker M."/>
            <person name="Detter J.C."/>
            <person name="Kyrpides N.C."/>
            <person name="Woyke T."/>
            <person name="Schaap P.J."/>
            <person name="Plugge C.M."/>
            <person name="Muyzer G."/>
            <person name="Kuever J."/>
            <person name="Pereira I.A."/>
            <person name="Parshina S.N."/>
            <person name="Bernier-Latmani R."/>
            <person name="Stams A.J."/>
            <person name="Klenk H.P."/>
        </authorList>
    </citation>
    <scope>NUCLEOTIDE SEQUENCE [LARGE SCALE GENOMIC DNA]</scope>
    <source>
        <strain evidence="5">ATCC 23193 / DSM 2154 / NCIB 8452 / DL</strain>
    </source>
</reference>
<dbReference type="Pfam" id="PF01645">
    <property type="entry name" value="Glu_synthase"/>
    <property type="match status" value="1"/>
</dbReference>
<dbReference type="PANTHER" id="PTHR43819:SF1">
    <property type="entry name" value="ARCHAEAL-TYPE GLUTAMATE SYNTHASE [NADPH]"/>
    <property type="match status" value="1"/>
</dbReference>
<proteinExistence type="inferred from homology"/>
<dbReference type="InterPro" id="IPR013785">
    <property type="entry name" value="Aldolase_TIM"/>
</dbReference>
<organism evidence="4 5">
    <name type="scientific">Desulforamulus ruminis (strain ATCC 23193 / DSM 2154 / NCIMB 8452 / DL)</name>
    <name type="common">Desulfotomaculum ruminis</name>
    <dbReference type="NCBI Taxonomy" id="696281"/>
    <lineage>
        <taxon>Bacteria</taxon>
        <taxon>Bacillati</taxon>
        <taxon>Bacillota</taxon>
        <taxon>Clostridia</taxon>
        <taxon>Eubacteriales</taxon>
        <taxon>Peptococcaceae</taxon>
        <taxon>Desulforamulus</taxon>
    </lineage>
</organism>
<dbReference type="PANTHER" id="PTHR43819">
    <property type="entry name" value="ARCHAEAL-TYPE GLUTAMATE SYNTHASE [NADPH]"/>
    <property type="match status" value="1"/>
</dbReference>
<dbReference type="CDD" id="cd02808">
    <property type="entry name" value="GltS_FMN"/>
    <property type="match status" value="1"/>
</dbReference>
<dbReference type="KEGG" id="dru:Desru_2360"/>
<name>F6DMD5_DESRL</name>
<dbReference type="SUPFAM" id="SSF51395">
    <property type="entry name" value="FMN-linked oxidoreductases"/>
    <property type="match status" value="1"/>
</dbReference>
<gene>
    <name evidence="4" type="ordered locus">Desru_2360</name>
</gene>
<dbReference type="EMBL" id="CP002780">
    <property type="protein sequence ID" value="AEG60602.1"/>
    <property type="molecule type" value="Genomic_DNA"/>
</dbReference>
<dbReference type="STRING" id="696281.Desru_2360"/>
<dbReference type="Gene3D" id="3.20.20.70">
    <property type="entry name" value="Aldolase class I"/>
    <property type="match status" value="1"/>
</dbReference>
<dbReference type="eggNOG" id="COG1304">
    <property type="taxonomic scope" value="Bacteria"/>
</dbReference>
<reference evidence="5" key="1">
    <citation type="submission" date="2011-05" db="EMBL/GenBank/DDBJ databases">
        <title>Complete sequence of Desulfotomaculum ruminis DSM 2154.</title>
        <authorList>
            <person name="Lucas S."/>
            <person name="Copeland A."/>
            <person name="Lapidus A."/>
            <person name="Cheng J.-F."/>
            <person name="Goodwin L."/>
            <person name="Pitluck S."/>
            <person name="Lu M."/>
            <person name="Detter J.C."/>
            <person name="Han C."/>
            <person name="Tapia R."/>
            <person name="Land M."/>
            <person name="Hauser L."/>
            <person name="Kyrpides N."/>
            <person name="Ivanova N."/>
            <person name="Mikhailova N."/>
            <person name="Pagani I."/>
            <person name="Stams A.J.M."/>
            <person name="Plugge C.M."/>
            <person name="Muyzer G."/>
            <person name="Kuever J."/>
            <person name="Parshina S.N."/>
            <person name="Ivanova A.E."/>
            <person name="Nazina T.N."/>
            <person name="Brambilla E."/>
            <person name="Spring S."/>
            <person name="Klenk H.-P."/>
            <person name="Woyke T."/>
        </authorList>
    </citation>
    <scope>NUCLEOTIDE SEQUENCE [LARGE SCALE GENOMIC DNA]</scope>
    <source>
        <strain evidence="5">ATCC 23193 / DSM 2154 / NCIB 8452 / DL</strain>
    </source>
</reference>
<dbReference type="RefSeq" id="WP_013842358.1">
    <property type="nucleotide sequence ID" value="NC_015589.1"/>
</dbReference>
<protein>
    <submittedName>
        <fullName evidence="4">Ferredoxin-dependent glutamate synthase</fullName>
    </submittedName>
</protein>
<dbReference type="InterPro" id="IPR024188">
    <property type="entry name" value="GltB"/>
</dbReference>
<feature type="domain" description="Glutamate synthase" evidence="3">
    <location>
        <begin position="104"/>
        <end position="431"/>
    </location>
</feature>
<evidence type="ECO:0000256" key="2">
    <source>
        <dbReference type="PIRNR" id="PIRNR006429"/>
    </source>
</evidence>
<dbReference type="AlphaFoldDB" id="F6DMD5"/>
<dbReference type="PIRSF" id="PIRSF006429">
    <property type="entry name" value="GOGAT_lg_2"/>
    <property type="match status" value="1"/>
</dbReference>
<dbReference type="Proteomes" id="UP000009234">
    <property type="component" value="Chromosome"/>
</dbReference>
<evidence type="ECO:0000256" key="1">
    <source>
        <dbReference type="ARBA" id="ARBA00009716"/>
    </source>
</evidence>
<evidence type="ECO:0000313" key="4">
    <source>
        <dbReference type="EMBL" id="AEG60602.1"/>
    </source>
</evidence>
<dbReference type="GO" id="GO:0015930">
    <property type="term" value="F:glutamate synthase activity"/>
    <property type="evidence" value="ECO:0007669"/>
    <property type="project" value="InterPro"/>
</dbReference>
<dbReference type="GO" id="GO:0006537">
    <property type="term" value="P:glutamate biosynthetic process"/>
    <property type="evidence" value="ECO:0007669"/>
    <property type="project" value="InterPro"/>
</dbReference>